<dbReference type="PROSITE" id="PS51257">
    <property type="entry name" value="PROKAR_LIPOPROTEIN"/>
    <property type="match status" value="1"/>
</dbReference>
<feature type="domain" description="BACON" evidence="1">
    <location>
        <begin position="169"/>
        <end position="217"/>
    </location>
</feature>
<keyword evidence="3" id="KW-1185">Reference proteome</keyword>
<sequence length="409" mass="44793">MYSKGILTIKSYPKFFWALMISCFVAVSCNDDNGDGNTGDPYFMIEDDPTSLTVSVEGISQKYVVRSNRDWKVVAQSSVDWVKAFPDEGDEDGIFSFDVDPNDSFESRTVNFAFVVGGEEQPVLFRIDQEANVPYITIVDGEDGISVPSAGGDVNVSLETNVEWTYVLGDESWITGVEQTDNSLVLNAEKNTGLERSTTLTIQSTTNGLTEEVEITQSAGNVILEEDFSWLTYGSTIFYTTSGETRMDNWTDEEMSRGWTSTENTFTNNQMVVYARTGFVKLGKTNYGGDLISPPLAELDGPTNVQVTFKAVPYKTAGGTQDDNNLVVGVVGPGTTSVPSFTVSNYPDYEADPDCVLIWEDESSTYTFTITGATSETQVRFLGGAFDLNGVGAGKNRIFIDDIKVEIIN</sequence>
<dbReference type="OrthoDB" id="7168509at2"/>
<proteinExistence type="predicted"/>
<dbReference type="CDD" id="cd14948">
    <property type="entry name" value="BACON"/>
    <property type="match status" value="2"/>
</dbReference>
<protein>
    <recommendedName>
        <fullName evidence="1">BACON domain-containing protein</fullName>
    </recommendedName>
</protein>
<gene>
    <name evidence="2" type="ORF">EZV76_01190</name>
</gene>
<evidence type="ECO:0000313" key="2">
    <source>
        <dbReference type="EMBL" id="THV60978.1"/>
    </source>
</evidence>
<evidence type="ECO:0000313" key="3">
    <source>
        <dbReference type="Proteomes" id="UP000310406"/>
    </source>
</evidence>
<dbReference type="Proteomes" id="UP000310406">
    <property type="component" value="Unassembled WGS sequence"/>
</dbReference>
<feature type="domain" description="BACON" evidence="1">
    <location>
        <begin position="71"/>
        <end position="129"/>
    </location>
</feature>
<dbReference type="InterPro" id="IPR024361">
    <property type="entry name" value="BACON"/>
</dbReference>
<organism evidence="2 3">
    <name type="scientific">Flagellimonas alvinocaridis</name>
    <dbReference type="NCBI Taxonomy" id="2530200"/>
    <lineage>
        <taxon>Bacteria</taxon>
        <taxon>Pseudomonadati</taxon>
        <taxon>Bacteroidota</taxon>
        <taxon>Flavobacteriia</taxon>
        <taxon>Flavobacteriales</taxon>
        <taxon>Flavobacteriaceae</taxon>
        <taxon>Flagellimonas</taxon>
    </lineage>
</organism>
<name>A0A4S8RQM0_9FLAO</name>
<dbReference type="RefSeq" id="WP_136564770.1">
    <property type="nucleotide sequence ID" value="NZ_SNTZ01000001.1"/>
</dbReference>
<dbReference type="InterPro" id="IPR013783">
    <property type="entry name" value="Ig-like_fold"/>
</dbReference>
<dbReference type="AlphaFoldDB" id="A0A4S8RQM0"/>
<dbReference type="Pfam" id="PF13004">
    <property type="entry name" value="BACON"/>
    <property type="match status" value="2"/>
</dbReference>
<dbReference type="EMBL" id="SNTZ01000001">
    <property type="protein sequence ID" value="THV60978.1"/>
    <property type="molecule type" value="Genomic_DNA"/>
</dbReference>
<dbReference type="Gene3D" id="2.60.40.10">
    <property type="entry name" value="Immunoglobulins"/>
    <property type="match status" value="2"/>
</dbReference>
<accession>A0A4S8RQM0</accession>
<comment type="caution">
    <text evidence="2">The sequence shown here is derived from an EMBL/GenBank/DDBJ whole genome shotgun (WGS) entry which is preliminary data.</text>
</comment>
<reference evidence="2 3" key="1">
    <citation type="submission" date="2019-03" db="EMBL/GenBank/DDBJ databases">
        <title>Muricauda SCR12 sp.nov, a marine bacterium isolated from Pacific Ocean:the Okinawa trough.</title>
        <authorList>
            <person name="Liu L."/>
        </authorList>
    </citation>
    <scope>NUCLEOTIDE SEQUENCE [LARGE SCALE GENOMIC DNA]</scope>
    <source>
        <strain evidence="2 3">SCR12</strain>
    </source>
</reference>
<evidence type="ECO:0000259" key="1">
    <source>
        <dbReference type="Pfam" id="PF13004"/>
    </source>
</evidence>